<feature type="region of interest" description="Disordered" evidence="1">
    <location>
        <begin position="1"/>
        <end position="23"/>
    </location>
</feature>
<name>A0A9P7JQJ2_9AGAM</name>
<dbReference type="GeneID" id="64704245"/>
<accession>A0A9P7JQJ2</accession>
<sequence length="135" mass="15172">MDALRHHVPKESGSAEKSLASHTDRFERTIRNASGQSQKRFIVAFDDYLEGVVQQAIDITSLGFDIPDEVISHPDMMFASTDMIILANDITSYDLEQARGDCSLTVIMHKLDTDVDGAMLWPWVADHPTKLEKRP</sequence>
<evidence type="ECO:0000256" key="1">
    <source>
        <dbReference type="SAM" id="MobiDB-lite"/>
    </source>
</evidence>
<dbReference type="SUPFAM" id="SSF48576">
    <property type="entry name" value="Terpenoid synthases"/>
    <property type="match status" value="1"/>
</dbReference>
<proteinExistence type="predicted"/>
<comment type="caution">
    <text evidence="2">The sequence shown here is derived from an EMBL/GenBank/DDBJ whole genome shotgun (WGS) entry which is preliminary data.</text>
</comment>
<gene>
    <name evidence="2" type="ORF">F5147DRAFT_777458</name>
</gene>
<dbReference type="Proteomes" id="UP000823399">
    <property type="component" value="Unassembled WGS sequence"/>
</dbReference>
<reference evidence="2" key="1">
    <citation type="journal article" date="2020" name="New Phytol.">
        <title>Comparative genomics reveals dynamic genome evolution in host specialist ectomycorrhizal fungi.</title>
        <authorList>
            <person name="Lofgren L.A."/>
            <person name="Nguyen N.H."/>
            <person name="Vilgalys R."/>
            <person name="Ruytinx J."/>
            <person name="Liao H.L."/>
            <person name="Branco S."/>
            <person name="Kuo A."/>
            <person name="LaButti K."/>
            <person name="Lipzen A."/>
            <person name="Andreopoulos W."/>
            <person name="Pangilinan J."/>
            <person name="Riley R."/>
            <person name="Hundley H."/>
            <person name="Na H."/>
            <person name="Barry K."/>
            <person name="Grigoriev I.V."/>
            <person name="Stajich J.E."/>
            <person name="Kennedy P.G."/>
        </authorList>
    </citation>
    <scope>NUCLEOTIDE SEQUENCE</scope>
    <source>
        <strain evidence="2">FC423</strain>
    </source>
</reference>
<dbReference type="RefSeq" id="XP_041289046.1">
    <property type="nucleotide sequence ID" value="XM_041441986.1"/>
</dbReference>
<evidence type="ECO:0000313" key="2">
    <source>
        <dbReference type="EMBL" id="KAG2098943.1"/>
    </source>
</evidence>
<evidence type="ECO:0000313" key="3">
    <source>
        <dbReference type="Proteomes" id="UP000823399"/>
    </source>
</evidence>
<dbReference type="InterPro" id="IPR008949">
    <property type="entry name" value="Isoprenoid_synthase_dom_sf"/>
</dbReference>
<protein>
    <submittedName>
        <fullName evidence="2">Uncharacterized protein</fullName>
    </submittedName>
</protein>
<keyword evidence="3" id="KW-1185">Reference proteome</keyword>
<dbReference type="OrthoDB" id="6486656at2759"/>
<organism evidence="2 3">
    <name type="scientific">Suillus discolor</name>
    <dbReference type="NCBI Taxonomy" id="1912936"/>
    <lineage>
        <taxon>Eukaryota</taxon>
        <taxon>Fungi</taxon>
        <taxon>Dikarya</taxon>
        <taxon>Basidiomycota</taxon>
        <taxon>Agaricomycotina</taxon>
        <taxon>Agaricomycetes</taxon>
        <taxon>Agaricomycetidae</taxon>
        <taxon>Boletales</taxon>
        <taxon>Suillineae</taxon>
        <taxon>Suillaceae</taxon>
        <taxon>Suillus</taxon>
    </lineage>
</organism>
<dbReference type="AlphaFoldDB" id="A0A9P7JQJ2"/>
<dbReference type="Gene3D" id="1.10.600.10">
    <property type="entry name" value="Farnesyl Diphosphate Synthase"/>
    <property type="match status" value="1"/>
</dbReference>
<dbReference type="Pfam" id="PF19086">
    <property type="entry name" value="Terpene_syn_C_2"/>
    <property type="match status" value="1"/>
</dbReference>
<dbReference type="EMBL" id="JABBWM010000059">
    <property type="protein sequence ID" value="KAG2098943.1"/>
    <property type="molecule type" value="Genomic_DNA"/>
</dbReference>